<reference evidence="3" key="1">
    <citation type="submission" date="2025-08" db="UniProtKB">
        <authorList>
            <consortium name="RefSeq"/>
        </authorList>
    </citation>
    <scope>IDENTIFICATION</scope>
    <source>
        <strain evidence="3">11010-0011.00</strain>
        <tissue evidence="3">Whole body</tissue>
    </source>
</reference>
<dbReference type="CTD" id="117342"/>
<feature type="transmembrane region" description="Helical" evidence="1">
    <location>
        <begin position="70"/>
        <end position="89"/>
    </location>
</feature>
<feature type="transmembrane region" description="Helical" evidence="1">
    <location>
        <begin position="155"/>
        <end position="186"/>
    </location>
</feature>
<dbReference type="GeneID" id="115622372"/>
<keyword evidence="1" id="KW-0472">Membrane</keyword>
<dbReference type="Proteomes" id="UP000504634">
    <property type="component" value="Unplaced"/>
</dbReference>
<sequence length="375" mass="44291">MKPLNLLNRCTILSLRVTLFISQLMGGTTFTYDTKIRKFRKSVWLQSHAMIFTLLLFFIVIFVVSLKGLFAYLGIIVRIICECIVLLMVRCHVHRYSDQCVRLLNEMQEMVHQLIVLAKHPNIFRVSHLLLLLLTLQSMLRSLMMLVYSHARFGFIFFCFSTSLLFAFLLQVSINICLFIVLIACYEELQQCTRRISNDVRTLRQAQVLEGGQLLVLVEQLRGITEELIRLRMCIFRITTKLIKHYRFHWLWTILYWLTVSQTDTLTPVSGEEIIYKQIVALLNIAFYCTIFEIFVWKSKLSRSFWNFHLTNYHVGFDRTIDELLHLEFVEDIKISVYGIRLDMKFLFKIVSIYILCIFVDIKANQERLPLQISN</sequence>
<dbReference type="AlphaFoldDB" id="A0A6J2T836"/>
<feature type="transmembrane region" description="Helical" evidence="1">
    <location>
        <begin position="246"/>
        <end position="263"/>
    </location>
</feature>
<proteinExistence type="predicted"/>
<keyword evidence="1" id="KW-0812">Transmembrane</keyword>
<evidence type="ECO:0000313" key="3">
    <source>
        <dbReference type="RefSeq" id="XP_030372154.1"/>
    </source>
</evidence>
<protein>
    <submittedName>
        <fullName evidence="3">Uncharacterized protein CG32395</fullName>
    </submittedName>
</protein>
<evidence type="ECO:0000313" key="2">
    <source>
        <dbReference type="Proteomes" id="UP000504634"/>
    </source>
</evidence>
<keyword evidence="1" id="KW-1133">Transmembrane helix</keyword>
<name>A0A6J2T836_DROLE</name>
<accession>A0A6J2T836</accession>
<keyword evidence="2" id="KW-1185">Reference proteome</keyword>
<feature type="transmembrane region" description="Helical" evidence="1">
    <location>
        <begin position="275"/>
        <end position="297"/>
    </location>
</feature>
<dbReference type="RefSeq" id="XP_030372154.1">
    <property type="nucleotide sequence ID" value="XM_030516294.1"/>
</dbReference>
<feature type="transmembrane region" description="Helical" evidence="1">
    <location>
        <begin position="44"/>
        <end position="64"/>
    </location>
</feature>
<dbReference type="OrthoDB" id="8065495at2759"/>
<evidence type="ECO:0000256" key="1">
    <source>
        <dbReference type="SAM" id="Phobius"/>
    </source>
</evidence>
<feature type="transmembrane region" description="Helical" evidence="1">
    <location>
        <begin position="129"/>
        <end position="149"/>
    </location>
</feature>
<gene>
    <name evidence="3" type="primary">LOC115622372</name>
</gene>
<organism evidence="2 3">
    <name type="scientific">Drosophila lebanonensis</name>
    <name type="common">Fruit fly</name>
    <name type="synonym">Scaptodrosophila lebanonensis</name>
    <dbReference type="NCBI Taxonomy" id="7225"/>
    <lineage>
        <taxon>Eukaryota</taxon>
        <taxon>Metazoa</taxon>
        <taxon>Ecdysozoa</taxon>
        <taxon>Arthropoda</taxon>
        <taxon>Hexapoda</taxon>
        <taxon>Insecta</taxon>
        <taxon>Pterygota</taxon>
        <taxon>Neoptera</taxon>
        <taxon>Endopterygota</taxon>
        <taxon>Diptera</taxon>
        <taxon>Brachycera</taxon>
        <taxon>Muscomorpha</taxon>
        <taxon>Ephydroidea</taxon>
        <taxon>Drosophilidae</taxon>
        <taxon>Scaptodrosophila</taxon>
    </lineage>
</organism>